<reference evidence="2 3" key="1">
    <citation type="journal article" date="2012" name="Science">
        <title>The Paleozoic origin of enzymatic lignin decomposition reconstructed from 31 fungal genomes.</title>
        <authorList>
            <person name="Floudas D."/>
            <person name="Binder M."/>
            <person name="Riley R."/>
            <person name="Barry K."/>
            <person name="Blanchette R.A."/>
            <person name="Henrissat B."/>
            <person name="Martinez A.T."/>
            <person name="Otillar R."/>
            <person name="Spatafora J.W."/>
            <person name="Yadav J.S."/>
            <person name="Aerts A."/>
            <person name="Benoit I."/>
            <person name="Boyd A."/>
            <person name="Carlson A."/>
            <person name="Copeland A."/>
            <person name="Coutinho P.M."/>
            <person name="de Vries R.P."/>
            <person name="Ferreira P."/>
            <person name="Findley K."/>
            <person name="Foster B."/>
            <person name="Gaskell J."/>
            <person name="Glotzer D."/>
            <person name="Gorecki P."/>
            <person name="Heitman J."/>
            <person name="Hesse C."/>
            <person name="Hori C."/>
            <person name="Igarashi K."/>
            <person name="Jurgens J.A."/>
            <person name="Kallen N."/>
            <person name="Kersten P."/>
            <person name="Kohler A."/>
            <person name="Kuees U."/>
            <person name="Kumar T.K.A."/>
            <person name="Kuo A."/>
            <person name="LaButti K."/>
            <person name="Larrondo L.F."/>
            <person name="Lindquist E."/>
            <person name="Ling A."/>
            <person name="Lombard V."/>
            <person name="Lucas S."/>
            <person name="Lundell T."/>
            <person name="Martin R."/>
            <person name="McLaughlin D.J."/>
            <person name="Morgenstern I."/>
            <person name="Morin E."/>
            <person name="Murat C."/>
            <person name="Nagy L.G."/>
            <person name="Nolan M."/>
            <person name="Ohm R.A."/>
            <person name="Patyshakuliyeva A."/>
            <person name="Rokas A."/>
            <person name="Ruiz-Duenas F.J."/>
            <person name="Sabat G."/>
            <person name="Salamov A."/>
            <person name="Samejima M."/>
            <person name="Schmutz J."/>
            <person name="Slot J.C."/>
            <person name="St John F."/>
            <person name="Stenlid J."/>
            <person name="Sun H."/>
            <person name="Sun S."/>
            <person name="Syed K."/>
            <person name="Tsang A."/>
            <person name="Wiebenga A."/>
            <person name="Young D."/>
            <person name="Pisabarro A."/>
            <person name="Eastwood D.C."/>
            <person name="Martin F."/>
            <person name="Cullen D."/>
            <person name="Grigoriev I.V."/>
            <person name="Hibbett D.S."/>
        </authorList>
    </citation>
    <scope>NUCLEOTIDE SEQUENCE [LARGE SCALE GENOMIC DNA]</scope>
    <source>
        <strain evidence="2 3">MD-104</strain>
    </source>
</reference>
<keyword evidence="3" id="KW-1185">Reference proteome</keyword>
<accession>A0A2H3J1T0</accession>
<name>A0A2H3J1T0_WOLCO</name>
<evidence type="ECO:0000313" key="2">
    <source>
        <dbReference type="EMBL" id="PCH36192.1"/>
    </source>
</evidence>
<protein>
    <submittedName>
        <fullName evidence="2">Uncharacterized protein</fullName>
    </submittedName>
</protein>
<dbReference type="Proteomes" id="UP000218811">
    <property type="component" value="Unassembled WGS sequence"/>
</dbReference>
<proteinExistence type="predicted"/>
<gene>
    <name evidence="2" type="ORF">WOLCODRAFT_141391</name>
</gene>
<dbReference type="AlphaFoldDB" id="A0A2H3J1T0"/>
<evidence type="ECO:0000313" key="3">
    <source>
        <dbReference type="Proteomes" id="UP000218811"/>
    </source>
</evidence>
<organism evidence="2 3">
    <name type="scientific">Wolfiporia cocos (strain MD-104)</name>
    <name type="common">Brown rot fungus</name>
    <dbReference type="NCBI Taxonomy" id="742152"/>
    <lineage>
        <taxon>Eukaryota</taxon>
        <taxon>Fungi</taxon>
        <taxon>Dikarya</taxon>
        <taxon>Basidiomycota</taxon>
        <taxon>Agaricomycotina</taxon>
        <taxon>Agaricomycetes</taxon>
        <taxon>Polyporales</taxon>
        <taxon>Phaeolaceae</taxon>
        <taxon>Wolfiporia</taxon>
    </lineage>
</organism>
<sequence length="112" mass="12504">MGIHNSGAAEERVQGHPLQGQQMAGGSRMRVFAVLVVERETPTTVEEAVCHLGRAIPVQQIGGPRDEYSILYHQLRLFTWPTMARLYSAYVSWPDTTPVAHWARTEVPFGMA</sequence>
<feature type="region of interest" description="Disordered" evidence="1">
    <location>
        <begin position="1"/>
        <end position="24"/>
    </location>
</feature>
<dbReference type="EMBL" id="KB467868">
    <property type="protein sequence ID" value="PCH36192.1"/>
    <property type="molecule type" value="Genomic_DNA"/>
</dbReference>
<evidence type="ECO:0000256" key="1">
    <source>
        <dbReference type="SAM" id="MobiDB-lite"/>
    </source>
</evidence>